<protein>
    <submittedName>
        <fullName evidence="4">Uncharacterized protein</fullName>
    </submittedName>
</protein>
<dbReference type="Proteomes" id="UP000887572">
    <property type="component" value="Unplaced"/>
</dbReference>
<feature type="coiled-coil region" evidence="1">
    <location>
        <begin position="209"/>
        <end position="244"/>
    </location>
</feature>
<keyword evidence="3" id="KW-1185">Reference proteome</keyword>
<dbReference type="WBParaSite" id="Gr19_v10_g12293.t1">
    <property type="protein sequence ID" value="Gr19_v10_g12293.t1"/>
    <property type="gene ID" value="Gr19_v10_g12293"/>
</dbReference>
<evidence type="ECO:0000256" key="2">
    <source>
        <dbReference type="SAM" id="MobiDB-lite"/>
    </source>
</evidence>
<sequence length="424" mass="48690">MYGSSIAALRRSNAGNFFFGRVNYGGGGGHHEGGDRQPPECVPSATHATSSHGEKKCRDLEAAEALIEQLKQRNSVLEIENRKSRGYKARIEQLNQQYTELALEYVHHRDKKLDQLEPLPEQQPKQIVKQLEGMEEDQNQQQQKTINELTEKLRVSLDQFLWMQSDQQKAVLVRLNGRDEHEHKLSNFLGQFIEGRNKKFEEHEETKDRRMLQKQMEELGNNAKKELEKGMNQLKGEVITKMEEYQQQQNIDKLKSDQKALLERQQQKTDQKALGAPIDRPLREKIKEFELLKDMNDEQMFHVNFFRGKICRGDEWFGSEALQRHWDSHFMSGSSPLQPCVQLNSSDFGVPSSTSNGISNEVDNYFFICLDQSVLSMAEKAENLCAGYHAECVAASHLSERQGMRDVMLLQCSATDGQGEQNED</sequence>
<dbReference type="AlphaFoldDB" id="A0A914H159"/>
<evidence type="ECO:0000256" key="1">
    <source>
        <dbReference type="SAM" id="Coils"/>
    </source>
</evidence>
<name>A0A914H159_GLORO</name>
<feature type="region of interest" description="Disordered" evidence="2">
    <location>
        <begin position="28"/>
        <end position="55"/>
    </location>
</feature>
<accession>A0A914H159</accession>
<feature type="compositionally biased region" description="Basic and acidic residues" evidence="2">
    <location>
        <begin position="29"/>
        <end position="38"/>
    </location>
</feature>
<keyword evidence="1" id="KW-0175">Coiled coil</keyword>
<evidence type="ECO:0000313" key="3">
    <source>
        <dbReference type="Proteomes" id="UP000887572"/>
    </source>
</evidence>
<evidence type="ECO:0000313" key="4">
    <source>
        <dbReference type="WBParaSite" id="Gr19_v10_g12293.t1"/>
    </source>
</evidence>
<organism evidence="3 4">
    <name type="scientific">Globodera rostochiensis</name>
    <name type="common">Golden nematode worm</name>
    <name type="synonym">Heterodera rostochiensis</name>
    <dbReference type="NCBI Taxonomy" id="31243"/>
    <lineage>
        <taxon>Eukaryota</taxon>
        <taxon>Metazoa</taxon>
        <taxon>Ecdysozoa</taxon>
        <taxon>Nematoda</taxon>
        <taxon>Chromadorea</taxon>
        <taxon>Rhabditida</taxon>
        <taxon>Tylenchina</taxon>
        <taxon>Tylenchomorpha</taxon>
        <taxon>Tylenchoidea</taxon>
        <taxon>Heteroderidae</taxon>
        <taxon>Heteroderinae</taxon>
        <taxon>Globodera</taxon>
    </lineage>
</organism>
<reference evidence="4" key="1">
    <citation type="submission" date="2022-11" db="UniProtKB">
        <authorList>
            <consortium name="WormBaseParasite"/>
        </authorList>
    </citation>
    <scope>IDENTIFICATION</scope>
</reference>
<proteinExistence type="predicted"/>